<feature type="region of interest" description="Disordered" evidence="1">
    <location>
        <begin position="214"/>
        <end position="330"/>
    </location>
</feature>
<gene>
    <name evidence="2" type="ORF">H920_11691</name>
</gene>
<dbReference type="Proteomes" id="UP000028990">
    <property type="component" value="Unassembled WGS sequence"/>
</dbReference>
<sequence length="330" mass="37571">MLTGPPGGHTLVVQPSVVALEAMGLEWPSEKPRIEAVEEPRKPAPFTSPHTGWFPTSSIVAGSLRSLPELQETSLLHKQSALGIGDTGREVKLEPKCKHRTSDLRQLPGMAHFITSVPSKPGSSPGVNTGSETALPGTQEQLRAQRWCHRKQVAACAMEKPPLNEACGVQHGEGRGHSSEELCFLHLCFAHLSFFLNESKESRQEKVLNLTDRKGCESRSPCGMSVYPPPASEQRRHRPRKAELWEVGEEEEEEEGEEEEGEMEEGEEEKEEEGEEEEEEEEEMEEEEEEMEEEEEEEEIEEEEEVEEEEMEEEMEEEVEEMRKKKRRRR</sequence>
<keyword evidence="3" id="KW-1185">Reference proteome</keyword>
<reference evidence="2 3" key="1">
    <citation type="submission" date="2013-11" db="EMBL/GenBank/DDBJ databases">
        <title>The Damaraland mole rat (Fukomys damarensis) genome and evolution of African mole rats.</title>
        <authorList>
            <person name="Gladyshev V.N."/>
            <person name="Fang X."/>
        </authorList>
    </citation>
    <scope>NUCLEOTIDE SEQUENCE [LARGE SCALE GENOMIC DNA]</scope>
    <source>
        <tissue evidence="2">Liver</tissue>
    </source>
</reference>
<organism evidence="2 3">
    <name type="scientific">Fukomys damarensis</name>
    <name type="common">Damaraland mole rat</name>
    <name type="synonym">Cryptomys damarensis</name>
    <dbReference type="NCBI Taxonomy" id="885580"/>
    <lineage>
        <taxon>Eukaryota</taxon>
        <taxon>Metazoa</taxon>
        <taxon>Chordata</taxon>
        <taxon>Craniata</taxon>
        <taxon>Vertebrata</taxon>
        <taxon>Euteleostomi</taxon>
        <taxon>Mammalia</taxon>
        <taxon>Eutheria</taxon>
        <taxon>Euarchontoglires</taxon>
        <taxon>Glires</taxon>
        <taxon>Rodentia</taxon>
        <taxon>Hystricomorpha</taxon>
        <taxon>Bathyergidae</taxon>
        <taxon>Fukomys</taxon>
    </lineage>
</organism>
<proteinExistence type="predicted"/>
<evidence type="ECO:0000256" key="1">
    <source>
        <dbReference type="SAM" id="MobiDB-lite"/>
    </source>
</evidence>
<evidence type="ECO:0000313" key="2">
    <source>
        <dbReference type="EMBL" id="KFO26931.1"/>
    </source>
</evidence>
<accession>A0A091DVU4</accession>
<feature type="compositionally biased region" description="Acidic residues" evidence="1">
    <location>
        <begin position="246"/>
        <end position="320"/>
    </location>
</feature>
<dbReference type="AlphaFoldDB" id="A0A091DVU4"/>
<evidence type="ECO:0000313" key="3">
    <source>
        <dbReference type="Proteomes" id="UP000028990"/>
    </source>
</evidence>
<name>A0A091DVU4_FUKDA</name>
<protein>
    <submittedName>
        <fullName evidence="2">Uncharacterized protein</fullName>
    </submittedName>
</protein>
<dbReference type="EMBL" id="KN123060">
    <property type="protein sequence ID" value="KFO26931.1"/>
    <property type="molecule type" value="Genomic_DNA"/>
</dbReference>